<reference evidence="1" key="1">
    <citation type="submission" date="2020-08" db="EMBL/GenBank/DDBJ databases">
        <title>Phytoplasma sp. strain PR08 associated with Phyllody Disease of Parthenium hysterophorus.</title>
        <authorList>
            <person name="Kirdat K."/>
            <person name="Tiwarekar B."/>
            <person name="Yadav A."/>
        </authorList>
    </citation>
    <scope>NUCLEOTIDE SEQUENCE [LARGE SCALE GENOMIC DNA]</scope>
    <source>
        <strain evidence="1">PR08</strain>
    </source>
</reference>
<accession>A0A7S7JLQ5</accession>
<evidence type="ECO:0000313" key="1">
    <source>
        <dbReference type="EMBL" id="QOX89319.1"/>
    </source>
</evidence>
<dbReference type="AlphaFoldDB" id="A0A7S7JLQ5"/>
<gene>
    <name evidence="1" type="ORF">H7685_02430</name>
</gene>
<dbReference type="EMBL" id="CP060385">
    <property type="protein sequence ID" value="QOX89319.1"/>
    <property type="molecule type" value="Genomic_DNA"/>
</dbReference>
<protein>
    <submittedName>
        <fullName evidence="1">Uncharacterized protein</fullName>
    </submittedName>
</protein>
<organism evidence="1">
    <name type="scientific">Candidatus Phytoplasma australasiaticum subsp. australasiaticum</name>
    <dbReference type="NCBI Taxonomy" id="2832407"/>
    <lineage>
        <taxon>Bacteria</taxon>
        <taxon>Bacillati</taxon>
        <taxon>Mycoplasmatota</taxon>
        <taxon>Mollicutes</taxon>
        <taxon>Acholeplasmatales</taxon>
        <taxon>Acholeplasmataceae</taxon>
        <taxon>Candidatus Phytoplasma</taxon>
        <taxon>16SrII (Peanut WB group)</taxon>
        <taxon>Candidatus Phytoplasma australasiaticum</taxon>
    </lineage>
</organism>
<sequence length="64" mass="7839">MNKIYESLRVRYPSIYYELQKMIVLYYLTSLNHVLLKNKIILKHSEDIENILIQVHYQKNKTIK</sequence>
<name>A0A7S7JLQ5_9MOLU</name>
<proteinExistence type="predicted"/>